<protein>
    <recommendedName>
        <fullName evidence="6">AIG1-type G domain-containing protein</fullName>
    </recommendedName>
</protein>
<dbReference type="GO" id="GO:0005525">
    <property type="term" value="F:GTP binding"/>
    <property type="evidence" value="ECO:0007669"/>
    <property type="project" value="UniProtKB-KW"/>
</dbReference>
<evidence type="ECO:0000256" key="5">
    <source>
        <dbReference type="SAM" id="Phobius"/>
    </source>
</evidence>
<dbReference type="GO" id="GO:0003924">
    <property type="term" value="F:GTPase activity"/>
    <property type="evidence" value="ECO:0000318"/>
    <property type="project" value="GO_Central"/>
</dbReference>
<feature type="region of interest" description="Disordered" evidence="4">
    <location>
        <begin position="98"/>
        <end position="123"/>
    </location>
</feature>
<evidence type="ECO:0000259" key="6">
    <source>
        <dbReference type="PROSITE" id="PS51720"/>
    </source>
</evidence>
<dbReference type="InterPro" id="IPR027417">
    <property type="entry name" value="P-loop_NTPase"/>
</dbReference>
<dbReference type="Bgee" id="ENSECAG00000032894">
    <property type="expression patterns" value="Expressed in leukocyte and 13 other cell types or tissues"/>
</dbReference>
<dbReference type="InterPro" id="IPR045058">
    <property type="entry name" value="GIMA/IAN/Toc"/>
</dbReference>
<keyword evidence="5" id="KW-0472">Membrane</keyword>
<dbReference type="AlphaFoldDB" id="A0A3Q2HZS5"/>
<dbReference type="Ensembl" id="ENSECAT00000061645.2">
    <property type="protein sequence ID" value="ENSECAP00000040986.1"/>
    <property type="gene ID" value="ENSECAG00000032894.2"/>
</dbReference>
<dbReference type="SUPFAM" id="SSF52540">
    <property type="entry name" value="P-loop containing nucleoside triphosphate hydrolases"/>
    <property type="match status" value="1"/>
</dbReference>
<dbReference type="GO" id="GO:0005783">
    <property type="term" value="C:endoplasmic reticulum"/>
    <property type="evidence" value="ECO:0000318"/>
    <property type="project" value="GO_Central"/>
</dbReference>
<dbReference type="InParanoid" id="A0A3Q2HZS5"/>
<feature type="transmembrane region" description="Helical" evidence="5">
    <location>
        <begin position="355"/>
        <end position="372"/>
    </location>
</feature>
<proteinExistence type="inferred from homology"/>
<feature type="domain" description="AIG1-type G" evidence="6">
    <location>
        <begin position="104"/>
        <end position="308"/>
    </location>
</feature>
<keyword evidence="2" id="KW-0547">Nucleotide-binding</keyword>
<dbReference type="Pfam" id="PF04548">
    <property type="entry name" value="AIG1"/>
    <property type="match status" value="1"/>
</dbReference>
<keyword evidence="5" id="KW-0812">Transmembrane</keyword>
<evidence type="ECO:0000313" key="7">
    <source>
        <dbReference type="Ensembl" id="ENSECAP00000040986.1"/>
    </source>
</evidence>
<keyword evidence="3" id="KW-0342">GTP-binding</keyword>
<dbReference type="Ensembl" id="ENSECAT00000116674.1">
    <property type="protein sequence ID" value="ENSECAP00000087502.1"/>
    <property type="gene ID" value="ENSECAG00000032894.2"/>
</dbReference>
<keyword evidence="8" id="KW-1185">Reference proteome</keyword>
<dbReference type="Gene3D" id="3.40.50.300">
    <property type="entry name" value="P-loop containing nucleotide triphosphate hydrolases"/>
    <property type="match status" value="1"/>
</dbReference>
<comment type="similarity">
    <text evidence="1">Belongs to the TRAFAC class TrmE-Era-EngA-EngB-Septin-like GTPase superfamily. AIG1/Toc34/Toc159-like paraseptin GTPase family. IAN subfamily.</text>
</comment>
<dbReference type="Ensembl" id="ENSECAT00000137508.1">
    <property type="protein sequence ID" value="ENSECAP00000079197.1"/>
    <property type="gene ID" value="ENSECAG00000032894.2"/>
</dbReference>
<dbReference type="STRING" id="9796.ENSECAP00000040986"/>
<reference evidence="7" key="2">
    <citation type="submission" date="2025-05" db="UniProtKB">
        <authorList>
            <consortium name="Ensembl"/>
        </authorList>
    </citation>
    <scope>IDENTIFICATION</scope>
    <source>
        <strain evidence="7">Thoroughbred</strain>
    </source>
</reference>
<dbReference type="PaxDb" id="9796-ENSECAP00000040986"/>
<name>A0A3Q2HZS5_HORSE</name>
<dbReference type="PANTHER" id="PTHR10903:SF74">
    <property type="entry name" value="GTPASE IMAP FAMILY MEMBER 1"/>
    <property type="match status" value="1"/>
</dbReference>
<organism evidence="7 8">
    <name type="scientific">Equus caballus</name>
    <name type="common">Horse</name>
    <dbReference type="NCBI Taxonomy" id="9796"/>
    <lineage>
        <taxon>Eukaryota</taxon>
        <taxon>Metazoa</taxon>
        <taxon>Chordata</taxon>
        <taxon>Craniata</taxon>
        <taxon>Vertebrata</taxon>
        <taxon>Euteleostomi</taxon>
        <taxon>Mammalia</taxon>
        <taxon>Eutheria</taxon>
        <taxon>Laurasiatheria</taxon>
        <taxon>Perissodactyla</taxon>
        <taxon>Equidae</taxon>
        <taxon>Equus</taxon>
    </lineage>
</organism>
<dbReference type="SMR" id="A0A3Q2HZS5"/>
<dbReference type="GeneTree" id="ENSGT00940000161272"/>
<accession>A0A3Q2HZS5</accession>
<keyword evidence="5" id="KW-1133">Transmembrane helix</keyword>
<sequence length="385" mass="41785">MQPMWPGIVKARPLEKSPRGVGASPGACGDDKEERHRRVKIPGSPKVSNQITSVKAGLEKQRVRHYCSPLCERRPAGPGQQAQSLPGVRLTNHCPRRFRGRPAGAQAQAHPGREDGAGKSATGNSILGQRRFLSRLSAAQVTTTCAVGSCRWAGWHLDVIDTPDLFGAEDARTEPGCGERGRCYLLSAPGPHALLLVSQLGRFTAQDQQAARRLKAMFGEGAVARTVLLFTHKEDLAGTSLQDYVRCTDNRALRELVAECGGRVCAFDNRASGTEREAQVAELMALLERLVRAHGGAPYTNDVYGLARALGCARPEELLRRVAESVAARVQRRRGRGLLAALWGRRKAPWSRVRLVVAALLGALGLLFLLLARRRADALREVDPG</sequence>
<evidence type="ECO:0000256" key="1">
    <source>
        <dbReference type="ARBA" id="ARBA00008535"/>
    </source>
</evidence>
<dbReference type="InterPro" id="IPR006703">
    <property type="entry name" value="G_AIG1"/>
</dbReference>
<dbReference type="Ensembl" id="ENSECAT00000115993.1">
    <property type="protein sequence ID" value="ENSECAP00000066739.1"/>
    <property type="gene ID" value="ENSECAG00000032894.2"/>
</dbReference>
<dbReference type="PROSITE" id="PS51720">
    <property type="entry name" value="G_AIG1"/>
    <property type="match status" value="1"/>
</dbReference>
<dbReference type="CDD" id="cd01852">
    <property type="entry name" value="AIG1"/>
    <property type="match status" value="1"/>
</dbReference>
<reference evidence="7" key="1">
    <citation type="journal article" date="2009" name="Science">
        <title>Genome sequence, comparative analysis, and population genetics of the domestic horse.</title>
        <authorList>
            <consortium name="Broad Institute Genome Sequencing Platform"/>
            <consortium name="Broad Institute Whole Genome Assembly Team"/>
            <person name="Wade C.M."/>
            <person name="Giulotto E."/>
            <person name="Sigurdsson S."/>
            <person name="Zoli M."/>
            <person name="Gnerre S."/>
            <person name="Imsland F."/>
            <person name="Lear T.L."/>
            <person name="Adelson D.L."/>
            <person name="Bailey E."/>
            <person name="Bellone R.R."/>
            <person name="Bloecker H."/>
            <person name="Distl O."/>
            <person name="Edgar R.C."/>
            <person name="Garber M."/>
            <person name="Leeb T."/>
            <person name="Mauceli E."/>
            <person name="MacLeod J.N."/>
            <person name="Penedo M.C.T."/>
            <person name="Raison J.M."/>
            <person name="Sharpe T."/>
            <person name="Vogel J."/>
            <person name="Andersson L."/>
            <person name="Antczak D.F."/>
            <person name="Biagi T."/>
            <person name="Binns M.M."/>
            <person name="Chowdhary B.P."/>
            <person name="Coleman S.J."/>
            <person name="Della Valle G."/>
            <person name="Fryc S."/>
            <person name="Guerin G."/>
            <person name="Hasegawa T."/>
            <person name="Hill E.W."/>
            <person name="Jurka J."/>
            <person name="Kiialainen A."/>
            <person name="Lindgren G."/>
            <person name="Liu J."/>
            <person name="Magnani E."/>
            <person name="Mickelson J.R."/>
            <person name="Murray J."/>
            <person name="Nergadze S.G."/>
            <person name="Onofrio R."/>
            <person name="Pedroni S."/>
            <person name="Piras M.F."/>
            <person name="Raudsepp T."/>
            <person name="Rocchi M."/>
            <person name="Roeed K.H."/>
            <person name="Ryder O.A."/>
            <person name="Searle S."/>
            <person name="Skow L."/>
            <person name="Swinburne J.E."/>
            <person name="Syvaenen A.C."/>
            <person name="Tozaki T."/>
            <person name="Valberg S.J."/>
            <person name="Vaudin M."/>
            <person name="White J.R."/>
            <person name="Zody M.C."/>
            <person name="Lander E.S."/>
            <person name="Lindblad-Toh K."/>
        </authorList>
    </citation>
    <scope>NUCLEOTIDE SEQUENCE [LARGE SCALE GENOMIC DNA]</scope>
    <source>
        <strain evidence="7">Thoroughbred</strain>
    </source>
</reference>
<evidence type="ECO:0000256" key="3">
    <source>
        <dbReference type="ARBA" id="ARBA00023134"/>
    </source>
</evidence>
<dbReference type="PANTHER" id="PTHR10903">
    <property type="entry name" value="GTPASE, IMAP FAMILY MEMBER-RELATED"/>
    <property type="match status" value="1"/>
</dbReference>
<evidence type="ECO:0000313" key="8">
    <source>
        <dbReference type="Proteomes" id="UP000002281"/>
    </source>
</evidence>
<evidence type="ECO:0000256" key="2">
    <source>
        <dbReference type="ARBA" id="ARBA00022741"/>
    </source>
</evidence>
<dbReference type="FunFam" id="3.40.50.300:FF:000366">
    <property type="entry name" value="GTPase, IMAP family member 2"/>
    <property type="match status" value="1"/>
</dbReference>
<dbReference type="Proteomes" id="UP000002281">
    <property type="component" value="Unplaced"/>
</dbReference>
<feature type="region of interest" description="Disordered" evidence="4">
    <location>
        <begin position="1"/>
        <end position="38"/>
    </location>
</feature>
<evidence type="ECO:0000256" key="4">
    <source>
        <dbReference type="SAM" id="MobiDB-lite"/>
    </source>
</evidence>